<dbReference type="Proteomes" id="UP000789366">
    <property type="component" value="Unassembled WGS sequence"/>
</dbReference>
<evidence type="ECO:0000313" key="1">
    <source>
        <dbReference type="EMBL" id="CAG8747005.1"/>
    </source>
</evidence>
<feature type="non-terminal residue" evidence="1">
    <location>
        <position position="139"/>
    </location>
</feature>
<accession>A0ACA9QG19</accession>
<sequence length="139" mass="15828">TGTLSFQLLPWELGTFLSQCRFLFLPPMNVSSISTKSFSISLNKETSEICRKRCNINQAVFWIWCKILYYSLKYNDSKTESKDINNSELQQIKSYSQKLSKSELSLSDLESSSNTGSGGKEKEAIQKDIDKELFMGLTI</sequence>
<name>A0ACA9QG19_9GLOM</name>
<proteinExistence type="predicted"/>
<evidence type="ECO:0000313" key="2">
    <source>
        <dbReference type="Proteomes" id="UP000789366"/>
    </source>
</evidence>
<feature type="non-terminal residue" evidence="1">
    <location>
        <position position="1"/>
    </location>
</feature>
<protein>
    <submittedName>
        <fullName evidence="1">14433_t:CDS:1</fullName>
    </submittedName>
</protein>
<gene>
    <name evidence="1" type="ORF">SPELUC_LOCUS14200</name>
</gene>
<keyword evidence="2" id="KW-1185">Reference proteome</keyword>
<comment type="caution">
    <text evidence="1">The sequence shown here is derived from an EMBL/GenBank/DDBJ whole genome shotgun (WGS) entry which is preliminary data.</text>
</comment>
<reference evidence="1" key="1">
    <citation type="submission" date="2021-06" db="EMBL/GenBank/DDBJ databases">
        <authorList>
            <person name="Kallberg Y."/>
            <person name="Tangrot J."/>
            <person name="Rosling A."/>
        </authorList>
    </citation>
    <scope>NUCLEOTIDE SEQUENCE</scope>
    <source>
        <strain evidence="1">28 12/20/2015</strain>
    </source>
</reference>
<organism evidence="1 2">
    <name type="scientific">Cetraspora pellucida</name>
    <dbReference type="NCBI Taxonomy" id="1433469"/>
    <lineage>
        <taxon>Eukaryota</taxon>
        <taxon>Fungi</taxon>
        <taxon>Fungi incertae sedis</taxon>
        <taxon>Mucoromycota</taxon>
        <taxon>Glomeromycotina</taxon>
        <taxon>Glomeromycetes</taxon>
        <taxon>Diversisporales</taxon>
        <taxon>Gigasporaceae</taxon>
        <taxon>Cetraspora</taxon>
    </lineage>
</organism>
<dbReference type="EMBL" id="CAJVPW010040839">
    <property type="protein sequence ID" value="CAG8747005.1"/>
    <property type="molecule type" value="Genomic_DNA"/>
</dbReference>